<organism evidence="1 2">
    <name type="scientific">Roseateles rivi</name>
    <dbReference type="NCBI Taxonomy" id="3299028"/>
    <lineage>
        <taxon>Bacteria</taxon>
        <taxon>Pseudomonadati</taxon>
        <taxon>Pseudomonadota</taxon>
        <taxon>Betaproteobacteria</taxon>
        <taxon>Burkholderiales</taxon>
        <taxon>Sphaerotilaceae</taxon>
        <taxon>Roseateles</taxon>
    </lineage>
</organism>
<dbReference type="RefSeq" id="WP_394458077.1">
    <property type="nucleotide sequence ID" value="NZ_JBIGHZ010000001.1"/>
</dbReference>
<proteinExistence type="predicted"/>
<keyword evidence="2" id="KW-1185">Reference proteome</keyword>
<dbReference type="InterPro" id="IPR045584">
    <property type="entry name" value="Pilin-like"/>
</dbReference>
<protein>
    <submittedName>
        <fullName evidence="1">Prepilin-type N-terminal cleavage/methylation domain-containing protein</fullName>
    </submittedName>
</protein>
<dbReference type="InterPro" id="IPR012902">
    <property type="entry name" value="N_methyl_site"/>
</dbReference>
<name>A0ABW7FRF3_9BURK</name>
<evidence type="ECO:0000313" key="2">
    <source>
        <dbReference type="Proteomes" id="UP001606099"/>
    </source>
</evidence>
<dbReference type="EMBL" id="JBIGHZ010000001">
    <property type="protein sequence ID" value="MFG6446868.1"/>
    <property type="molecule type" value="Genomic_DNA"/>
</dbReference>
<dbReference type="SUPFAM" id="SSF54523">
    <property type="entry name" value="Pili subunits"/>
    <property type="match status" value="1"/>
</dbReference>
<evidence type="ECO:0000313" key="1">
    <source>
        <dbReference type="EMBL" id="MFG6446868.1"/>
    </source>
</evidence>
<accession>A0ABW7FRF3</accession>
<reference evidence="1 2" key="1">
    <citation type="submission" date="2024-08" db="EMBL/GenBank/DDBJ databases">
        <authorList>
            <person name="Lu H."/>
        </authorList>
    </citation>
    <scope>NUCLEOTIDE SEQUENCE [LARGE SCALE GENOMIC DNA]</scope>
    <source>
        <strain evidence="1 2">BYS180W</strain>
    </source>
</reference>
<dbReference type="PROSITE" id="PS00409">
    <property type="entry name" value="PROKAR_NTER_METHYL"/>
    <property type="match status" value="1"/>
</dbReference>
<dbReference type="NCBIfam" id="TIGR02532">
    <property type="entry name" value="IV_pilin_GFxxxE"/>
    <property type="match status" value="1"/>
</dbReference>
<sequence length="147" mass="16045">MRPQGFSLLELLVVLALFALASAGVVMAMRDPQSQQLEREAQRLTTLLEVARAESRASGMAVTWRPVRDDGSADQFRFQGLPVTRTMPTRWLAEAPQVRIEAPDRTALHLGPEPVVGAQRLQLSLGDSSVWIGTDGMAPFSLQSPPP</sequence>
<dbReference type="Pfam" id="PF07963">
    <property type="entry name" value="N_methyl"/>
    <property type="match status" value="1"/>
</dbReference>
<dbReference type="Proteomes" id="UP001606099">
    <property type="component" value="Unassembled WGS sequence"/>
</dbReference>
<comment type="caution">
    <text evidence="1">The sequence shown here is derived from an EMBL/GenBank/DDBJ whole genome shotgun (WGS) entry which is preliminary data.</text>
</comment>
<gene>
    <name evidence="1" type="ORF">ACG0Z6_01285</name>
</gene>